<name>A0A6J4VG00_9CYAN</name>
<protein>
    <submittedName>
        <fullName evidence="2">Uncharacterized protein</fullName>
    </submittedName>
</protein>
<proteinExistence type="predicted"/>
<reference evidence="2" key="1">
    <citation type="submission" date="2020-02" db="EMBL/GenBank/DDBJ databases">
        <authorList>
            <person name="Meier V. D."/>
        </authorList>
    </citation>
    <scope>NUCLEOTIDE SEQUENCE</scope>
    <source>
        <strain evidence="2">AVDCRST_MAG81</strain>
    </source>
</reference>
<dbReference type="EMBL" id="CADCWO010000134">
    <property type="protein sequence ID" value="CAA9577462.1"/>
    <property type="molecule type" value="Genomic_DNA"/>
</dbReference>
<sequence>MFFCEGASIKACKALKRHILALEEDLGLVEEVLQPLIPPVVEVQSTIIPSVPEGSRKRPLEVDDDEPEVKTAPKRRCK</sequence>
<gene>
    <name evidence="2" type="ORF">AVDCRST_MAG81-2445</name>
</gene>
<organism evidence="2">
    <name type="scientific">uncultured Synechococcales cyanobacterium</name>
    <dbReference type="NCBI Taxonomy" id="1936017"/>
    <lineage>
        <taxon>Bacteria</taxon>
        <taxon>Bacillati</taxon>
        <taxon>Cyanobacteriota</taxon>
        <taxon>Cyanophyceae</taxon>
        <taxon>Synechococcales</taxon>
        <taxon>environmental samples</taxon>
    </lineage>
</organism>
<dbReference type="AlphaFoldDB" id="A0A6J4VG00"/>
<evidence type="ECO:0000256" key="1">
    <source>
        <dbReference type="SAM" id="MobiDB-lite"/>
    </source>
</evidence>
<accession>A0A6J4VG00</accession>
<evidence type="ECO:0000313" key="2">
    <source>
        <dbReference type="EMBL" id="CAA9577462.1"/>
    </source>
</evidence>
<feature type="region of interest" description="Disordered" evidence="1">
    <location>
        <begin position="51"/>
        <end position="78"/>
    </location>
</feature>